<dbReference type="GO" id="GO:0048020">
    <property type="term" value="F:CCR chemokine receptor binding"/>
    <property type="evidence" value="ECO:0000318"/>
    <property type="project" value="GO_Central"/>
</dbReference>
<evidence type="ECO:0000256" key="7">
    <source>
        <dbReference type="ARBA" id="ARBA00023157"/>
    </source>
</evidence>
<dbReference type="GeneID" id="100028728"/>
<dbReference type="GO" id="GO:0048245">
    <property type="term" value="P:eosinophil chemotaxis"/>
    <property type="evidence" value="ECO:0000318"/>
    <property type="project" value="GO_Central"/>
</dbReference>
<dbReference type="HOGENOM" id="CLU_141716_3_2_1"/>
<protein>
    <submittedName>
        <fullName evidence="12">C-C motif chemokine ligand 21</fullName>
    </submittedName>
</protein>
<dbReference type="GO" id="GO:0030838">
    <property type="term" value="P:positive regulation of actin filament polymerization"/>
    <property type="evidence" value="ECO:0007669"/>
    <property type="project" value="Ensembl"/>
</dbReference>
<dbReference type="GO" id="GO:1903237">
    <property type="term" value="P:negative regulation of leukocyte tethering or rolling"/>
    <property type="evidence" value="ECO:0007669"/>
    <property type="project" value="Ensembl"/>
</dbReference>
<evidence type="ECO:0000256" key="5">
    <source>
        <dbReference type="ARBA" id="ARBA00022525"/>
    </source>
</evidence>
<evidence type="ECO:0000256" key="9">
    <source>
        <dbReference type="SAM" id="MobiDB-lite"/>
    </source>
</evidence>
<evidence type="ECO:0000256" key="6">
    <source>
        <dbReference type="ARBA" id="ARBA00022729"/>
    </source>
</evidence>
<gene>
    <name evidence="12" type="primary">CCL21</name>
</gene>
<keyword evidence="3" id="KW-0145">Chemotaxis</keyword>
<feature type="compositionally biased region" description="Polar residues" evidence="9">
    <location>
        <begin position="128"/>
        <end position="138"/>
    </location>
</feature>
<dbReference type="GO" id="GO:0038120">
    <property type="term" value="P:CCL21-activated CCR7 signaling pathway"/>
    <property type="evidence" value="ECO:0007669"/>
    <property type="project" value="Ensembl"/>
</dbReference>
<evidence type="ECO:0000256" key="1">
    <source>
        <dbReference type="ARBA" id="ARBA00004613"/>
    </source>
</evidence>
<dbReference type="FunCoup" id="F7EBE9">
    <property type="interactions" value="293"/>
</dbReference>
<dbReference type="CTD" id="6366"/>
<comment type="similarity">
    <text evidence="2">Belongs to the intercrine beta (chemokine CC) family.</text>
</comment>
<dbReference type="GO" id="GO:0001768">
    <property type="term" value="P:establishment of T cell polarity"/>
    <property type="evidence" value="ECO:0007669"/>
    <property type="project" value="Ensembl"/>
</dbReference>
<evidence type="ECO:0000256" key="3">
    <source>
        <dbReference type="ARBA" id="ARBA00022500"/>
    </source>
</evidence>
<reference evidence="12" key="2">
    <citation type="submission" date="2025-08" db="UniProtKB">
        <authorList>
            <consortium name="Ensembl"/>
        </authorList>
    </citation>
    <scope>IDENTIFICATION</scope>
</reference>
<dbReference type="GeneTree" id="ENSGT01130000278316"/>
<dbReference type="GO" id="GO:0008009">
    <property type="term" value="F:chemokine activity"/>
    <property type="evidence" value="ECO:0000318"/>
    <property type="project" value="GO_Central"/>
</dbReference>
<dbReference type="InterPro" id="IPR001811">
    <property type="entry name" value="Chemokine_IL8-like_dom"/>
</dbReference>
<dbReference type="GO" id="GO:0090023">
    <property type="term" value="P:positive regulation of neutrophil chemotaxis"/>
    <property type="evidence" value="ECO:0007669"/>
    <property type="project" value="Ensembl"/>
</dbReference>
<keyword evidence="8" id="KW-0395">Inflammatory response</keyword>
<dbReference type="GO" id="GO:0051897">
    <property type="term" value="P:positive regulation of phosphatidylinositol 3-kinase/protein kinase B signal transduction"/>
    <property type="evidence" value="ECO:0007669"/>
    <property type="project" value="Ensembl"/>
</dbReference>
<keyword evidence="7" id="KW-1015">Disulfide bond</keyword>
<dbReference type="InParanoid" id="F7EBE9"/>
<accession>F7EBE9</accession>
<keyword evidence="6 10" id="KW-0732">Signal</keyword>
<dbReference type="GO" id="GO:0070098">
    <property type="term" value="P:chemokine-mediated signaling pathway"/>
    <property type="evidence" value="ECO:0000318"/>
    <property type="project" value="GO_Central"/>
</dbReference>
<dbReference type="OMA" id="CKRTEQP"/>
<keyword evidence="5" id="KW-0964">Secreted</keyword>
<dbReference type="Pfam" id="PF00048">
    <property type="entry name" value="IL8"/>
    <property type="match status" value="1"/>
</dbReference>
<dbReference type="PANTHER" id="PTHR12015">
    <property type="entry name" value="SMALL INDUCIBLE CYTOKINE A"/>
    <property type="match status" value="1"/>
</dbReference>
<dbReference type="Proteomes" id="UP000002280">
    <property type="component" value="Chromosome 6"/>
</dbReference>
<dbReference type="GO" id="GO:0035759">
    <property type="term" value="P:mesangial cell-matrix adhesion"/>
    <property type="evidence" value="ECO:0007669"/>
    <property type="project" value="Ensembl"/>
</dbReference>
<dbReference type="KEGG" id="mdo:100028728"/>
<dbReference type="RefSeq" id="XP_007498910.1">
    <property type="nucleotide sequence ID" value="XM_007498848.3"/>
</dbReference>
<dbReference type="InterPro" id="IPR039809">
    <property type="entry name" value="Chemokine_b/g/d"/>
</dbReference>
<keyword evidence="13" id="KW-1185">Reference proteome</keyword>
<feature type="region of interest" description="Disordered" evidence="9">
    <location>
        <begin position="90"/>
        <end position="138"/>
    </location>
</feature>
<sequence length="138" mass="15159">MALALMLAFLVLTVGSRGIQGSDSGALDCCLKYSQKKIPASIVRTYRRQELNQGCSIPAIIFSPWKKSQADLCADPTVQWVQDLVKRLDEHGGTLPKPRKNPCKKDKGSSKSGKKGRDTRGCKRTEPRTTGPQRTATQ</sequence>
<dbReference type="FunFam" id="2.40.50.40:FF:000024">
    <property type="entry name" value="C-C motif chemokine 21"/>
    <property type="match status" value="1"/>
</dbReference>
<organism evidence="12 13">
    <name type="scientific">Monodelphis domestica</name>
    <name type="common">Gray short-tailed opossum</name>
    <dbReference type="NCBI Taxonomy" id="13616"/>
    <lineage>
        <taxon>Eukaryota</taxon>
        <taxon>Metazoa</taxon>
        <taxon>Chordata</taxon>
        <taxon>Craniata</taxon>
        <taxon>Vertebrata</taxon>
        <taxon>Euteleostomi</taxon>
        <taxon>Mammalia</taxon>
        <taxon>Metatheria</taxon>
        <taxon>Didelphimorphia</taxon>
        <taxon>Didelphidae</taxon>
        <taxon>Monodelphis</taxon>
    </lineage>
</organism>
<evidence type="ECO:0000256" key="8">
    <source>
        <dbReference type="ARBA" id="ARBA00023198"/>
    </source>
</evidence>
<evidence type="ECO:0000259" key="11">
    <source>
        <dbReference type="SMART" id="SM00199"/>
    </source>
</evidence>
<dbReference type="GO" id="GO:2000406">
    <property type="term" value="P:positive regulation of T cell migration"/>
    <property type="evidence" value="ECO:0007669"/>
    <property type="project" value="Ensembl"/>
</dbReference>
<feature type="compositionally biased region" description="Basic and acidic residues" evidence="9">
    <location>
        <begin position="103"/>
        <end position="127"/>
    </location>
</feature>
<proteinExistence type="inferred from homology"/>
<dbReference type="GO" id="GO:0002407">
    <property type="term" value="P:dendritic cell chemotaxis"/>
    <property type="evidence" value="ECO:0007669"/>
    <property type="project" value="Ensembl"/>
</dbReference>
<name>F7EBE9_MONDO</name>
<dbReference type="PANTHER" id="PTHR12015:SF72">
    <property type="entry name" value="C-C MOTIF CHEMOKINE 21"/>
    <property type="match status" value="1"/>
</dbReference>
<dbReference type="SMART" id="SM00199">
    <property type="entry name" value="SCY"/>
    <property type="match status" value="1"/>
</dbReference>
<dbReference type="GO" id="GO:0061844">
    <property type="term" value="P:antimicrobial humoral immune response mediated by antimicrobial peptide"/>
    <property type="evidence" value="ECO:0000318"/>
    <property type="project" value="GO_Central"/>
</dbReference>
<dbReference type="GO" id="GO:0033630">
    <property type="term" value="P:positive regulation of cell adhesion mediated by integrin"/>
    <property type="evidence" value="ECO:0007669"/>
    <property type="project" value="Ensembl"/>
</dbReference>
<feature type="domain" description="Chemokine interleukin-8-like" evidence="11">
    <location>
        <begin position="26"/>
        <end position="88"/>
    </location>
</feature>
<dbReference type="GO" id="GO:0006954">
    <property type="term" value="P:inflammatory response"/>
    <property type="evidence" value="ECO:0000318"/>
    <property type="project" value="GO_Central"/>
</dbReference>
<dbReference type="STRING" id="13616.ENSMODP00000009776"/>
<dbReference type="GO" id="GO:0051491">
    <property type="term" value="P:positive regulation of filopodium assembly"/>
    <property type="evidence" value="ECO:0007669"/>
    <property type="project" value="Ensembl"/>
</dbReference>
<dbReference type="GO" id="GO:0030335">
    <property type="term" value="P:positive regulation of cell migration"/>
    <property type="evidence" value="ECO:0000318"/>
    <property type="project" value="GO_Central"/>
</dbReference>
<dbReference type="GO" id="GO:0046330">
    <property type="term" value="P:positive regulation of JNK cascade"/>
    <property type="evidence" value="ECO:0007669"/>
    <property type="project" value="Ensembl"/>
</dbReference>
<evidence type="ECO:0000256" key="10">
    <source>
        <dbReference type="SAM" id="SignalP"/>
    </source>
</evidence>
<dbReference type="GO" id="GO:0001954">
    <property type="term" value="P:positive regulation of cell-matrix adhesion"/>
    <property type="evidence" value="ECO:0007669"/>
    <property type="project" value="Ensembl"/>
</dbReference>
<evidence type="ECO:0000313" key="13">
    <source>
        <dbReference type="Proteomes" id="UP000002280"/>
    </source>
</evidence>
<dbReference type="SUPFAM" id="SSF54117">
    <property type="entry name" value="Interleukin 8-like chemokines"/>
    <property type="match status" value="1"/>
</dbReference>
<reference evidence="12 13" key="1">
    <citation type="journal article" date="2007" name="Nature">
        <title>Genome of the marsupial Monodelphis domestica reveals innovation in non-coding sequences.</title>
        <authorList>
            <person name="Mikkelsen T.S."/>
            <person name="Wakefield M.J."/>
            <person name="Aken B."/>
            <person name="Amemiya C.T."/>
            <person name="Chang J.L."/>
            <person name="Duke S."/>
            <person name="Garber M."/>
            <person name="Gentles A.J."/>
            <person name="Goodstadt L."/>
            <person name="Heger A."/>
            <person name="Jurka J."/>
            <person name="Kamal M."/>
            <person name="Mauceli E."/>
            <person name="Searle S.M."/>
            <person name="Sharpe T."/>
            <person name="Baker M.L."/>
            <person name="Batzer M.A."/>
            <person name="Benos P.V."/>
            <person name="Belov K."/>
            <person name="Clamp M."/>
            <person name="Cook A."/>
            <person name="Cuff J."/>
            <person name="Das R."/>
            <person name="Davidow L."/>
            <person name="Deakin J.E."/>
            <person name="Fazzari M.J."/>
            <person name="Glass J.L."/>
            <person name="Grabherr M."/>
            <person name="Greally J.M."/>
            <person name="Gu W."/>
            <person name="Hore T.A."/>
            <person name="Huttley G.A."/>
            <person name="Kleber M."/>
            <person name="Jirtle R.L."/>
            <person name="Koina E."/>
            <person name="Lee J.T."/>
            <person name="Mahony S."/>
            <person name="Marra M.A."/>
            <person name="Miller R.D."/>
            <person name="Nicholls R.D."/>
            <person name="Oda M."/>
            <person name="Papenfuss A.T."/>
            <person name="Parra Z.E."/>
            <person name="Pollock D.D."/>
            <person name="Ray D.A."/>
            <person name="Schein J.E."/>
            <person name="Speed T.P."/>
            <person name="Thompson K."/>
            <person name="VandeBerg J.L."/>
            <person name="Wade C.M."/>
            <person name="Walker J.A."/>
            <person name="Waters P.D."/>
            <person name="Webber C."/>
            <person name="Weidman J.R."/>
            <person name="Xie X."/>
            <person name="Zody M.C."/>
            <person name="Baldwin J."/>
            <person name="Abdouelleil A."/>
            <person name="Abdulkadir J."/>
            <person name="Abebe A."/>
            <person name="Abera B."/>
            <person name="Abreu J."/>
            <person name="Acer S.C."/>
            <person name="Aftuck L."/>
            <person name="Alexander A."/>
            <person name="An P."/>
            <person name="Anderson E."/>
            <person name="Anderson S."/>
            <person name="Arachi H."/>
            <person name="Azer M."/>
            <person name="Bachantsang P."/>
            <person name="Barry A."/>
            <person name="Bayul T."/>
            <person name="Berlin A."/>
            <person name="Bessette D."/>
            <person name="Bloom T."/>
            <person name="Bloom T."/>
            <person name="Boguslavskiy L."/>
            <person name="Bonnet C."/>
            <person name="Boukhgalter B."/>
            <person name="Bourzgui I."/>
            <person name="Brown A."/>
            <person name="Cahill P."/>
            <person name="Channer S."/>
            <person name="Cheshatsang Y."/>
            <person name="Chuda L."/>
            <person name="Citroen M."/>
            <person name="Collymore A."/>
            <person name="Cooke P."/>
            <person name="Costello M."/>
            <person name="D'Aco K."/>
            <person name="Daza R."/>
            <person name="De Haan G."/>
            <person name="DeGray S."/>
            <person name="DeMaso C."/>
            <person name="Dhargay N."/>
            <person name="Dooley K."/>
            <person name="Dooley E."/>
            <person name="Doricent M."/>
            <person name="Dorje P."/>
            <person name="Dorjee K."/>
            <person name="Dupes A."/>
            <person name="Elong R."/>
            <person name="Falk J."/>
            <person name="Farina A."/>
            <person name="Faro S."/>
            <person name="Ferguson D."/>
            <person name="Fisher S."/>
            <person name="Foley C.D."/>
            <person name="Franke A."/>
            <person name="Friedrich D."/>
            <person name="Gadbois L."/>
            <person name="Gearin G."/>
            <person name="Gearin C.R."/>
            <person name="Giannoukos G."/>
            <person name="Goode T."/>
            <person name="Graham J."/>
            <person name="Grandbois E."/>
            <person name="Grewal S."/>
            <person name="Gyaltsen K."/>
            <person name="Hafez N."/>
            <person name="Hagos B."/>
            <person name="Hall J."/>
            <person name="Henson C."/>
            <person name="Hollinger A."/>
            <person name="Honan T."/>
            <person name="Huard M.D."/>
            <person name="Hughes L."/>
            <person name="Hurhula B."/>
            <person name="Husby M.E."/>
            <person name="Kamat A."/>
            <person name="Kanga B."/>
            <person name="Kashin S."/>
            <person name="Khazanovich D."/>
            <person name="Kisner P."/>
            <person name="Lance K."/>
            <person name="Lara M."/>
            <person name="Lee W."/>
            <person name="Lennon N."/>
            <person name="Letendre F."/>
            <person name="LeVine R."/>
            <person name="Lipovsky A."/>
            <person name="Liu X."/>
            <person name="Liu J."/>
            <person name="Liu S."/>
            <person name="Lokyitsang T."/>
            <person name="Lokyitsang Y."/>
            <person name="Lubonja R."/>
            <person name="Lui A."/>
            <person name="MacDonald P."/>
            <person name="Magnisalis V."/>
            <person name="Maru K."/>
            <person name="Matthews C."/>
            <person name="McCusker W."/>
            <person name="McDonough S."/>
            <person name="Mehta T."/>
            <person name="Meldrim J."/>
            <person name="Meneus L."/>
            <person name="Mihai O."/>
            <person name="Mihalev A."/>
            <person name="Mihova T."/>
            <person name="Mittelman R."/>
            <person name="Mlenga V."/>
            <person name="Montmayeur A."/>
            <person name="Mulrain L."/>
            <person name="Navidi A."/>
            <person name="Naylor J."/>
            <person name="Negash T."/>
            <person name="Nguyen T."/>
            <person name="Nguyen N."/>
            <person name="Nicol R."/>
            <person name="Norbu C."/>
            <person name="Norbu N."/>
            <person name="Novod N."/>
            <person name="O'Neill B."/>
            <person name="Osman S."/>
            <person name="Markiewicz E."/>
            <person name="Oyono O.L."/>
            <person name="Patti C."/>
            <person name="Phunkhang P."/>
            <person name="Pierre F."/>
            <person name="Priest M."/>
            <person name="Raghuraman S."/>
            <person name="Rege F."/>
            <person name="Reyes R."/>
            <person name="Rise C."/>
            <person name="Rogov P."/>
            <person name="Ross K."/>
            <person name="Ryan E."/>
            <person name="Settipalli S."/>
            <person name="Shea T."/>
            <person name="Sherpa N."/>
            <person name="Shi L."/>
            <person name="Shih D."/>
            <person name="Sparrow T."/>
            <person name="Spaulding J."/>
            <person name="Stalker J."/>
            <person name="Stange-Thomann N."/>
            <person name="Stavropoulos S."/>
            <person name="Stone C."/>
            <person name="Strader C."/>
            <person name="Tesfaye S."/>
            <person name="Thomson T."/>
            <person name="Thoulutsang Y."/>
            <person name="Thoulutsang D."/>
            <person name="Topham K."/>
            <person name="Topping I."/>
            <person name="Tsamla T."/>
            <person name="Vassiliev H."/>
            <person name="Vo A."/>
            <person name="Wangchuk T."/>
            <person name="Wangdi T."/>
            <person name="Weiand M."/>
            <person name="Wilkinson J."/>
            <person name="Wilson A."/>
            <person name="Yadav S."/>
            <person name="Young G."/>
            <person name="Yu Q."/>
            <person name="Zembek L."/>
            <person name="Zhong D."/>
            <person name="Zimmer A."/>
            <person name="Zwirko Z."/>
            <person name="Jaffe D.B."/>
            <person name="Alvarez P."/>
            <person name="Brockman W."/>
            <person name="Butler J."/>
            <person name="Chin C."/>
            <person name="Gnerre S."/>
            <person name="MacCallum I."/>
            <person name="Graves J.A."/>
            <person name="Ponting C.P."/>
            <person name="Breen M."/>
            <person name="Samollow P.B."/>
            <person name="Lander E.S."/>
            <person name="Lindblad-Toh K."/>
        </authorList>
    </citation>
    <scope>NUCLEOTIDE SEQUENCE [LARGE SCALE GENOMIC DNA]</scope>
</reference>
<feature type="signal peptide" evidence="10">
    <location>
        <begin position="1"/>
        <end position="18"/>
    </location>
</feature>
<dbReference type="AlphaFoldDB" id="F7EBE9"/>
<dbReference type="GO" id="GO:0070374">
    <property type="term" value="P:positive regulation of ERK1 and ERK2 cascade"/>
    <property type="evidence" value="ECO:0007669"/>
    <property type="project" value="Ensembl"/>
</dbReference>
<feature type="chain" id="PRO_5003352155" evidence="10">
    <location>
        <begin position="19"/>
        <end position="138"/>
    </location>
</feature>
<dbReference type="GO" id="GO:0031529">
    <property type="term" value="P:ruffle organization"/>
    <property type="evidence" value="ECO:0007669"/>
    <property type="project" value="Ensembl"/>
</dbReference>
<evidence type="ECO:0000256" key="4">
    <source>
        <dbReference type="ARBA" id="ARBA00022514"/>
    </source>
</evidence>
<dbReference type="GO" id="GO:0051209">
    <property type="term" value="P:release of sequestered calcium ion into cytosol"/>
    <property type="evidence" value="ECO:0007669"/>
    <property type="project" value="Ensembl"/>
</dbReference>
<dbReference type="InterPro" id="IPR036048">
    <property type="entry name" value="Interleukin_8-like_sf"/>
</dbReference>
<keyword evidence="4" id="KW-0202">Cytokine</keyword>
<evidence type="ECO:0000313" key="12">
    <source>
        <dbReference type="Ensembl" id="ENSMODP00000009776.3"/>
    </source>
</evidence>
<dbReference type="GO" id="GO:0005615">
    <property type="term" value="C:extracellular space"/>
    <property type="evidence" value="ECO:0000318"/>
    <property type="project" value="GO_Central"/>
</dbReference>
<reference evidence="12" key="3">
    <citation type="submission" date="2025-09" db="UniProtKB">
        <authorList>
            <consortium name="Ensembl"/>
        </authorList>
    </citation>
    <scope>IDENTIFICATION</scope>
</reference>
<dbReference type="Bgee" id="ENSMODG00000007865">
    <property type="expression patterns" value="Expressed in lung and 15 other cell types or tissues"/>
</dbReference>
<dbReference type="GO" id="GO:0043123">
    <property type="term" value="P:positive regulation of canonical NF-kappaB signal transduction"/>
    <property type="evidence" value="ECO:0007669"/>
    <property type="project" value="Ensembl"/>
</dbReference>
<dbReference type="GO" id="GO:0141214">
    <property type="term" value="P:positive regulation of phospholipase C/protein kinase C signal transduction"/>
    <property type="evidence" value="ECO:0007669"/>
    <property type="project" value="Ensembl"/>
</dbReference>
<dbReference type="GO" id="GO:0031274">
    <property type="term" value="P:positive regulation of pseudopodium assembly"/>
    <property type="evidence" value="ECO:0007669"/>
    <property type="project" value="Ensembl"/>
</dbReference>
<evidence type="ECO:0000256" key="2">
    <source>
        <dbReference type="ARBA" id="ARBA00010868"/>
    </source>
</evidence>
<dbReference type="eggNOG" id="ENOG502S8D1">
    <property type="taxonomic scope" value="Eukaryota"/>
</dbReference>
<dbReference type="GO" id="GO:2000529">
    <property type="term" value="P:positive regulation of myeloid dendritic cell chemotaxis"/>
    <property type="evidence" value="ECO:0007669"/>
    <property type="project" value="Ensembl"/>
</dbReference>
<dbReference type="OrthoDB" id="9445745at2759"/>
<dbReference type="Gene3D" id="2.40.50.40">
    <property type="match status" value="1"/>
</dbReference>
<dbReference type="Ensembl" id="ENSMODT00000009967.4">
    <property type="protein sequence ID" value="ENSMODP00000009776.3"/>
    <property type="gene ID" value="ENSMODG00000007865.4"/>
</dbReference>
<comment type="subcellular location">
    <subcellularLocation>
        <location evidence="1">Secreted</location>
    </subcellularLocation>
</comment>
<dbReference type="GO" id="GO:2000669">
    <property type="term" value="P:negative regulation of dendritic cell apoptotic process"/>
    <property type="evidence" value="ECO:0007669"/>
    <property type="project" value="Ensembl"/>
</dbReference>
<dbReference type="GO" id="GO:0071380">
    <property type="term" value="P:cellular response to prostaglandin E stimulus"/>
    <property type="evidence" value="ECO:0007669"/>
    <property type="project" value="Ensembl"/>
</dbReference>